<proteinExistence type="predicted"/>
<feature type="region of interest" description="Disordered" evidence="1">
    <location>
        <begin position="1"/>
        <end position="52"/>
    </location>
</feature>
<protein>
    <submittedName>
        <fullName evidence="3">Uncharacterized protein</fullName>
    </submittedName>
</protein>
<gene>
    <name evidence="3" type="ORF">NCTC11212_03457</name>
    <name evidence="2" type="ORF">SAMN05421800_12624</name>
</gene>
<dbReference type="Proteomes" id="UP000251937">
    <property type="component" value="Unassembled WGS sequence"/>
</dbReference>
<dbReference type="EMBL" id="FUZE01000026">
    <property type="protein sequence ID" value="SKC06945.1"/>
    <property type="molecule type" value="Genomic_DNA"/>
</dbReference>
<reference evidence="3 5" key="2">
    <citation type="submission" date="2018-06" db="EMBL/GenBank/DDBJ databases">
        <authorList>
            <consortium name="Pathogen Informatics"/>
            <person name="Doyle S."/>
        </authorList>
    </citation>
    <scope>NUCLEOTIDE SEQUENCE [LARGE SCALE GENOMIC DNA]</scope>
    <source>
        <strain evidence="3 5">NCTC11212</strain>
    </source>
</reference>
<keyword evidence="4" id="KW-1185">Reference proteome</keyword>
<sequence length="52" mass="5419">MHSHGHENGTNGPSSGDKAHALSMQITIQAGTRKTASNAFKAGQNSKSVNKK</sequence>
<evidence type="ECO:0000313" key="2">
    <source>
        <dbReference type="EMBL" id="SKC06945.1"/>
    </source>
</evidence>
<dbReference type="EMBL" id="UAVR01000017">
    <property type="protein sequence ID" value="SQA91820.1"/>
    <property type="molecule type" value="Genomic_DNA"/>
</dbReference>
<name>A0AAX2IPH8_9FLAO</name>
<accession>A0AAX2IPH8</accession>
<evidence type="ECO:0000313" key="3">
    <source>
        <dbReference type="EMBL" id="SQA91820.1"/>
    </source>
</evidence>
<comment type="caution">
    <text evidence="3">The sequence shown here is derived from an EMBL/GenBank/DDBJ whole genome shotgun (WGS) entry which is preliminary data.</text>
</comment>
<evidence type="ECO:0000256" key="1">
    <source>
        <dbReference type="SAM" id="MobiDB-lite"/>
    </source>
</evidence>
<evidence type="ECO:0000313" key="5">
    <source>
        <dbReference type="Proteomes" id="UP000251937"/>
    </source>
</evidence>
<reference evidence="2 4" key="1">
    <citation type="submission" date="2017-02" db="EMBL/GenBank/DDBJ databases">
        <authorList>
            <person name="Varghese N."/>
            <person name="Submissions S."/>
        </authorList>
    </citation>
    <scope>NUCLEOTIDE SEQUENCE [LARGE SCALE GENOMIC DNA]</scope>
    <source>
        <strain evidence="2 4">DSM 16775</strain>
    </source>
</reference>
<evidence type="ECO:0000313" key="4">
    <source>
        <dbReference type="Proteomes" id="UP000190669"/>
    </source>
</evidence>
<dbReference type="Proteomes" id="UP000190669">
    <property type="component" value="Unassembled WGS sequence"/>
</dbReference>
<organism evidence="3 5">
    <name type="scientific">Chryseobacterium balustinum</name>
    <dbReference type="NCBI Taxonomy" id="246"/>
    <lineage>
        <taxon>Bacteria</taxon>
        <taxon>Pseudomonadati</taxon>
        <taxon>Bacteroidota</taxon>
        <taxon>Flavobacteriia</taxon>
        <taxon>Flavobacteriales</taxon>
        <taxon>Weeksellaceae</taxon>
        <taxon>Chryseobacterium group</taxon>
        <taxon>Chryseobacterium</taxon>
    </lineage>
</organism>
<feature type="compositionally biased region" description="Polar residues" evidence="1">
    <location>
        <begin position="24"/>
        <end position="52"/>
    </location>
</feature>
<dbReference type="AlphaFoldDB" id="A0AAX2IPH8"/>